<dbReference type="InterPro" id="IPR001675">
    <property type="entry name" value="Glyco_trans_29"/>
</dbReference>
<evidence type="ECO:0000313" key="13">
    <source>
        <dbReference type="Proteomes" id="UP000751190"/>
    </source>
</evidence>
<dbReference type="PANTHER" id="PTHR11987">
    <property type="entry name" value="ALPHA-2,8-SIALYLTRANSFERASE"/>
    <property type="match status" value="1"/>
</dbReference>
<evidence type="ECO:0000256" key="6">
    <source>
        <dbReference type="ARBA" id="ARBA00022968"/>
    </source>
</evidence>
<dbReference type="Proteomes" id="UP000751190">
    <property type="component" value="Unassembled WGS sequence"/>
</dbReference>
<evidence type="ECO:0000256" key="3">
    <source>
        <dbReference type="ARBA" id="ARBA00022676"/>
    </source>
</evidence>
<feature type="compositionally biased region" description="Pro residues" evidence="11">
    <location>
        <begin position="37"/>
        <end position="50"/>
    </location>
</feature>
<comment type="caution">
    <text evidence="12">The sequence shown here is derived from an EMBL/GenBank/DDBJ whole genome shotgun (WGS) entry which is preliminary data.</text>
</comment>
<dbReference type="GO" id="GO:0008373">
    <property type="term" value="F:sialyltransferase activity"/>
    <property type="evidence" value="ECO:0007669"/>
    <property type="project" value="InterPro"/>
</dbReference>
<keyword evidence="6" id="KW-0735">Signal-anchor</keyword>
<feature type="region of interest" description="Disordered" evidence="11">
    <location>
        <begin position="32"/>
        <end position="78"/>
    </location>
</feature>
<evidence type="ECO:0000256" key="2">
    <source>
        <dbReference type="ARBA" id="ARBA00006003"/>
    </source>
</evidence>
<protein>
    <submittedName>
        <fullName evidence="12">Uncharacterized protein</fullName>
    </submittedName>
</protein>
<keyword evidence="10" id="KW-0325">Glycoprotein</keyword>
<evidence type="ECO:0000256" key="10">
    <source>
        <dbReference type="ARBA" id="ARBA00023180"/>
    </source>
</evidence>
<dbReference type="InterPro" id="IPR050943">
    <property type="entry name" value="Glycosyltr_29_Sialyltrsf"/>
</dbReference>
<keyword evidence="8" id="KW-0333">Golgi apparatus</keyword>
<evidence type="ECO:0000256" key="4">
    <source>
        <dbReference type="ARBA" id="ARBA00022679"/>
    </source>
</evidence>
<dbReference type="EMBL" id="JAGTXO010000012">
    <property type="protein sequence ID" value="KAG8464726.1"/>
    <property type="molecule type" value="Genomic_DNA"/>
</dbReference>
<keyword evidence="13" id="KW-1185">Reference proteome</keyword>
<accession>A0A8J5XA66</accession>
<evidence type="ECO:0000313" key="12">
    <source>
        <dbReference type="EMBL" id="KAG8464726.1"/>
    </source>
</evidence>
<keyword evidence="7" id="KW-1133">Transmembrane helix</keyword>
<name>A0A8J5XA66_DIALT</name>
<evidence type="ECO:0000256" key="5">
    <source>
        <dbReference type="ARBA" id="ARBA00022692"/>
    </source>
</evidence>
<organism evidence="12 13">
    <name type="scientific">Diacronema lutheri</name>
    <name type="common">Unicellular marine alga</name>
    <name type="synonym">Monochrysis lutheri</name>
    <dbReference type="NCBI Taxonomy" id="2081491"/>
    <lineage>
        <taxon>Eukaryota</taxon>
        <taxon>Haptista</taxon>
        <taxon>Haptophyta</taxon>
        <taxon>Pavlovophyceae</taxon>
        <taxon>Pavlovales</taxon>
        <taxon>Pavlovaceae</taxon>
        <taxon>Diacronema</taxon>
    </lineage>
</organism>
<comment type="similarity">
    <text evidence="2">Belongs to the glycosyltransferase 29 family.</text>
</comment>
<dbReference type="PANTHER" id="PTHR11987:SF36">
    <property type="entry name" value="SIA-ALPHA-2,3-GAL-BETA-1,4-GLCNAC-R:ALPHA 2,8-SIALYLTRANSFERASE"/>
    <property type="match status" value="1"/>
</dbReference>
<keyword evidence="9" id="KW-0472">Membrane</keyword>
<proteinExistence type="inferred from homology"/>
<dbReference type="InterPro" id="IPR038578">
    <property type="entry name" value="GT29-like_sf"/>
</dbReference>
<comment type="subcellular location">
    <subcellularLocation>
        <location evidence="1">Golgi apparatus membrane</location>
        <topology evidence="1">Single-pass type II membrane protein</topology>
    </subcellularLocation>
</comment>
<evidence type="ECO:0000256" key="7">
    <source>
        <dbReference type="ARBA" id="ARBA00022989"/>
    </source>
</evidence>
<dbReference type="AlphaFoldDB" id="A0A8J5XA66"/>
<gene>
    <name evidence="12" type="ORF">KFE25_010094</name>
</gene>
<keyword evidence="3" id="KW-0328">Glycosyltransferase</keyword>
<evidence type="ECO:0000256" key="1">
    <source>
        <dbReference type="ARBA" id="ARBA00004323"/>
    </source>
</evidence>
<reference evidence="12" key="1">
    <citation type="submission" date="2021-05" db="EMBL/GenBank/DDBJ databases">
        <title>The genome of the haptophyte Pavlova lutheri (Diacronema luteri, Pavlovales) - a model for lipid biosynthesis in eukaryotic algae.</title>
        <authorList>
            <person name="Hulatt C.J."/>
            <person name="Posewitz M.C."/>
        </authorList>
    </citation>
    <scope>NUCLEOTIDE SEQUENCE</scope>
    <source>
        <strain evidence="12">NIVA-4/92</strain>
    </source>
</reference>
<sequence length="352" mass="37760">MVRLRLLLGAAAGSWLLLVAALVLCGGLSPRRERTPPGEPPPPPPPPPSRLPSAPCADLRSARAPEPSITPATPAGARALVPVPPGVELVWTRARFSRPPHADASHAASLERSLAAELPERDLASDPAARTCAVVGSSGTLLRSGYGPSIDAHEHVLRFNGAPAGGGWARDVGTRTTVSVLADVQTRRCLAGKGVRPGLRALSGDDVEPQLVERPVRGCDYYARDDGRGDERSAILFIPRRNGAAQLLRYAREHGAHGPRVLVRADSFAEYVNSHIAAYAAERSHPTSGFNGVLAALALCATLDLYGFGSPKEHYFSPSRPERDGAQHLYRSEHAFLLTLERRFPGRVRVWR</sequence>
<dbReference type="Pfam" id="PF00777">
    <property type="entry name" value="Glyco_transf_29"/>
    <property type="match status" value="2"/>
</dbReference>
<evidence type="ECO:0000256" key="8">
    <source>
        <dbReference type="ARBA" id="ARBA00023034"/>
    </source>
</evidence>
<dbReference type="GO" id="GO:0000139">
    <property type="term" value="C:Golgi membrane"/>
    <property type="evidence" value="ECO:0007669"/>
    <property type="project" value="UniProtKB-SubCell"/>
</dbReference>
<keyword evidence="4" id="KW-0808">Transferase</keyword>
<dbReference type="OrthoDB" id="10264956at2759"/>
<dbReference type="Gene3D" id="3.90.1480.20">
    <property type="entry name" value="Glycosyl transferase family 29"/>
    <property type="match status" value="1"/>
</dbReference>
<evidence type="ECO:0000256" key="11">
    <source>
        <dbReference type="SAM" id="MobiDB-lite"/>
    </source>
</evidence>
<evidence type="ECO:0000256" key="9">
    <source>
        <dbReference type="ARBA" id="ARBA00023136"/>
    </source>
</evidence>
<keyword evidence="5" id="KW-0812">Transmembrane</keyword>